<dbReference type="EMBL" id="ACCU02000004">
    <property type="protein sequence ID" value="RMX61769.1"/>
    <property type="molecule type" value="Genomic_DNA"/>
</dbReference>
<sequence length="113" mass="12468">MVGKTGQKATVHGGLILGWHPAGQISSLWVGTKSVKRLTGQQSYLSDAMFRSGKSCDFSSRLKVRSDLCEYNERLSARLRSDGWTIKGGRRMEQLDSPAHCRETTAAQAPKRS</sequence>
<dbReference type="Proteomes" id="UP000004703">
    <property type="component" value="Chromosome"/>
</dbReference>
<accession>A0A5E8UWN3</accession>
<reference evidence="2 3" key="1">
    <citation type="submission" date="2008-01" db="EMBL/GenBank/DDBJ databases">
        <authorList>
            <person name="Wagner-Dobler I."/>
            <person name="Ferriera S."/>
            <person name="Johnson J."/>
            <person name="Kravitz S."/>
            <person name="Beeson K."/>
            <person name="Sutton G."/>
            <person name="Rogers Y.-H."/>
            <person name="Friedman R."/>
            <person name="Frazier M."/>
            <person name="Venter J.C."/>
        </authorList>
    </citation>
    <scope>NUCLEOTIDE SEQUENCE [LARGE SCALE GENOMIC DNA]</scope>
    <source>
        <strain evidence="3">DSM 17067 / NCIMB 14079 / DFL-11</strain>
    </source>
</reference>
<evidence type="ECO:0000313" key="2">
    <source>
        <dbReference type="EMBL" id="RMX61769.1"/>
    </source>
</evidence>
<dbReference type="AlphaFoldDB" id="A0A5E8UWN3"/>
<proteinExistence type="predicted"/>
<reference evidence="2 3" key="2">
    <citation type="submission" date="2013-04" db="EMBL/GenBank/DDBJ databases">
        <authorList>
            <person name="Fiebig A."/>
            <person name="Pradella S."/>
            <person name="Wagner-Doebler I."/>
        </authorList>
    </citation>
    <scope>NUCLEOTIDE SEQUENCE [LARGE SCALE GENOMIC DNA]</scope>
    <source>
        <strain evidence="3">DSM 17067 / NCIMB 14079 / DFL-11</strain>
    </source>
</reference>
<evidence type="ECO:0000313" key="3">
    <source>
        <dbReference type="Proteomes" id="UP000004703"/>
    </source>
</evidence>
<name>A0A5E8UWN3_ROSAD</name>
<gene>
    <name evidence="2" type="ORF">SADFL11_00009870</name>
</gene>
<protein>
    <submittedName>
        <fullName evidence="2">Uncharacterized protein</fullName>
    </submittedName>
</protein>
<feature type="compositionally biased region" description="Basic and acidic residues" evidence="1">
    <location>
        <begin position="90"/>
        <end position="103"/>
    </location>
</feature>
<feature type="region of interest" description="Disordered" evidence="1">
    <location>
        <begin position="89"/>
        <end position="113"/>
    </location>
</feature>
<organism evidence="2 3">
    <name type="scientific">Roseibium alexandrii (strain DSM 17067 / NCIMB 14079 / DFL-11)</name>
    <name type="common">Labrenzia alexandrii</name>
    <dbReference type="NCBI Taxonomy" id="244592"/>
    <lineage>
        <taxon>Bacteria</taxon>
        <taxon>Pseudomonadati</taxon>
        <taxon>Pseudomonadota</taxon>
        <taxon>Alphaproteobacteria</taxon>
        <taxon>Hyphomicrobiales</taxon>
        <taxon>Stappiaceae</taxon>
        <taxon>Roseibium</taxon>
    </lineage>
</organism>
<comment type="caution">
    <text evidence="2">The sequence shown here is derived from an EMBL/GenBank/DDBJ whole genome shotgun (WGS) entry which is preliminary data.</text>
</comment>
<evidence type="ECO:0000256" key="1">
    <source>
        <dbReference type="SAM" id="MobiDB-lite"/>
    </source>
</evidence>